<dbReference type="PROSITE" id="PS51257">
    <property type="entry name" value="PROKAR_LIPOPROTEIN"/>
    <property type="match status" value="1"/>
</dbReference>
<keyword evidence="1" id="KW-0175">Coiled coil</keyword>
<evidence type="ECO:0000313" key="3">
    <source>
        <dbReference type="EMBL" id="AWN82217.1"/>
    </source>
</evidence>
<dbReference type="KEGG" id="cher:DK880_00919"/>
<keyword evidence="4" id="KW-1185">Reference proteome</keyword>
<protein>
    <submittedName>
        <fullName evidence="3">Uncharacterized protein</fullName>
    </submittedName>
</protein>
<reference evidence="3 4" key="1">
    <citation type="submission" date="2018-05" db="EMBL/GenBank/DDBJ databases">
        <title>Candidatus Cardinium hertigii Genome Assembly.</title>
        <authorList>
            <person name="Showmaker K.C."/>
            <person name="Walden K.O."/>
            <person name="Fields C.J."/>
            <person name="Lambert K.N."/>
            <person name="Hudson M.E."/>
        </authorList>
    </citation>
    <scope>NUCLEOTIDE SEQUENCE [LARGE SCALE GENOMIC DNA]</scope>
    <source>
        <strain evidence="4">cHgTN10</strain>
    </source>
</reference>
<feature type="region of interest" description="Disordered" evidence="2">
    <location>
        <begin position="87"/>
        <end position="143"/>
    </location>
</feature>
<sequence>MPLHLQKNTAPLLFLSSILMLIGSCGRGPTTSINNRINYSALEAVSKSEATTISTVSASNQQQHYAYGFELLQYYYLQQQHFQPQQQHFQPQQQHFQPQQQHFQPQQQHFQPQQQHFQPQQQHFQPQQQHFQPQQQHFQPQQQHFQPQQWNQLQYLEIVKRRAEEAKKEAYEELILLEQTKIHFRVYAISLAKEVYNREQKAKRQAITAIKSEKIAEKLQEQLKAGSIIARSEK</sequence>
<gene>
    <name evidence="3" type="ORF">DK880_00919</name>
</gene>
<accession>A0A2Z3LA66</accession>
<proteinExistence type="predicted"/>
<dbReference type="EMBL" id="CP029619">
    <property type="protein sequence ID" value="AWN82217.1"/>
    <property type="molecule type" value="Genomic_DNA"/>
</dbReference>
<dbReference type="Proteomes" id="UP000245872">
    <property type="component" value="Chromosome"/>
</dbReference>
<evidence type="ECO:0000256" key="2">
    <source>
        <dbReference type="SAM" id="MobiDB-lite"/>
    </source>
</evidence>
<name>A0A2Z3LA66_9BACT</name>
<organism evidence="3 4">
    <name type="scientific">Candidatus Cardinium hertigii</name>
    <dbReference type="NCBI Taxonomy" id="247481"/>
    <lineage>
        <taxon>Bacteria</taxon>
        <taxon>Pseudomonadati</taxon>
        <taxon>Bacteroidota</taxon>
        <taxon>Cytophagia</taxon>
        <taxon>Cytophagales</taxon>
        <taxon>Amoebophilaceae</taxon>
        <taxon>Candidatus Cardinium</taxon>
    </lineage>
</organism>
<evidence type="ECO:0000313" key="4">
    <source>
        <dbReference type="Proteomes" id="UP000245872"/>
    </source>
</evidence>
<dbReference type="AlphaFoldDB" id="A0A2Z3LA66"/>
<feature type="coiled-coil region" evidence="1">
    <location>
        <begin position="153"/>
        <end position="180"/>
    </location>
</feature>
<evidence type="ECO:0000256" key="1">
    <source>
        <dbReference type="SAM" id="Coils"/>
    </source>
</evidence>